<protein>
    <submittedName>
        <fullName evidence="2">Uncharacterized protein</fullName>
    </submittedName>
</protein>
<evidence type="ECO:0000313" key="3">
    <source>
        <dbReference type="Proteomes" id="UP001162156"/>
    </source>
</evidence>
<feature type="region of interest" description="Disordered" evidence="1">
    <location>
        <begin position="1"/>
        <end position="86"/>
    </location>
</feature>
<dbReference type="AlphaFoldDB" id="A0AAV8X5Y3"/>
<reference evidence="2" key="1">
    <citation type="journal article" date="2023" name="Insect Mol. Biol.">
        <title>Genome sequencing provides insights into the evolution of gene families encoding plant cell wall-degrading enzymes in longhorned beetles.</title>
        <authorList>
            <person name="Shin N.R."/>
            <person name="Okamura Y."/>
            <person name="Kirsch R."/>
            <person name="Pauchet Y."/>
        </authorList>
    </citation>
    <scope>NUCLEOTIDE SEQUENCE</scope>
    <source>
        <strain evidence="2">RBIC_L_NR</strain>
    </source>
</reference>
<keyword evidence="3" id="KW-1185">Reference proteome</keyword>
<accession>A0AAV8X5Y3</accession>
<name>A0AAV8X5Y3_9CUCU</name>
<evidence type="ECO:0000313" key="2">
    <source>
        <dbReference type="EMBL" id="KAJ8934176.1"/>
    </source>
</evidence>
<proteinExistence type="predicted"/>
<dbReference type="EMBL" id="JANEYF010003761">
    <property type="protein sequence ID" value="KAJ8934176.1"/>
    <property type="molecule type" value="Genomic_DNA"/>
</dbReference>
<feature type="compositionally biased region" description="Basic and acidic residues" evidence="1">
    <location>
        <begin position="66"/>
        <end position="83"/>
    </location>
</feature>
<evidence type="ECO:0000256" key="1">
    <source>
        <dbReference type="SAM" id="MobiDB-lite"/>
    </source>
</evidence>
<gene>
    <name evidence="2" type="ORF">NQ314_013530</name>
</gene>
<sequence>MQGDDIWISSEDLRTEGSSDEDTQHKSCGNKRSKKQRKSDLLLSTTNNPSPFFSKSSDSVNVPAKHIGDSSNEKSDNPTEKSTFEQNIDFNMEHSSVTGNPPFLPDVFLESAPSTSGISLGSSDSDMDALNLESRWRPKRGSLKYPILVEGTSVEV</sequence>
<organism evidence="2 3">
    <name type="scientific">Rhamnusium bicolor</name>
    <dbReference type="NCBI Taxonomy" id="1586634"/>
    <lineage>
        <taxon>Eukaryota</taxon>
        <taxon>Metazoa</taxon>
        <taxon>Ecdysozoa</taxon>
        <taxon>Arthropoda</taxon>
        <taxon>Hexapoda</taxon>
        <taxon>Insecta</taxon>
        <taxon>Pterygota</taxon>
        <taxon>Neoptera</taxon>
        <taxon>Endopterygota</taxon>
        <taxon>Coleoptera</taxon>
        <taxon>Polyphaga</taxon>
        <taxon>Cucujiformia</taxon>
        <taxon>Chrysomeloidea</taxon>
        <taxon>Cerambycidae</taxon>
        <taxon>Lepturinae</taxon>
        <taxon>Rhagiini</taxon>
        <taxon>Rhamnusium</taxon>
    </lineage>
</organism>
<dbReference type="Proteomes" id="UP001162156">
    <property type="component" value="Unassembled WGS sequence"/>
</dbReference>
<feature type="compositionally biased region" description="Basic and acidic residues" evidence="1">
    <location>
        <begin position="11"/>
        <end position="25"/>
    </location>
</feature>
<feature type="compositionally biased region" description="Basic residues" evidence="1">
    <location>
        <begin position="28"/>
        <end position="37"/>
    </location>
</feature>
<feature type="compositionally biased region" description="Polar residues" evidence="1">
    <location>
        <begin position="42"/>
        <end position="60"/>
    </location>
</feature>
<comment type="caution">
    <text evidence="2">The sequence shown here is derived from an EMBL/GenBank/DDBJ whole genome shotgun (WGS) entry which is preliminary data.</text>
</comment>